<keyword evidence="3" id="KW-0547">Nucleotide-binding</keyword>
<sequence length="580" mass="64255">MIDGRLFKLAGIKRIGLWLFLLTVLQAGFILIQSRSLATSLVLIWQRQTRAQLLPWLGVFAVAWIGRQAVLWGKERLLVHYSQTTSRHLREQLLGKLFQLGPSLVARKGTGDTVTLAIEGIDQIENYLTLILNKLLNLGLIPWLLLIYIFVLNVRSGVTLLLIFPIVMLFMMILGIAAQRKAGHQYAGYQRLANHFVDALRGLPTLKRLGLSETYAENVYHVSEDYRKETMSVLKIAILSTFALDFFNTLSIAVVAVFLGLDLINGTVPYLPALTVLILAPEFYLPIRDFANDYHATLNGKNAMQALYAVLEQPVPKQRTLLTDFSGWQADSQLTFQQVAVQYPGSTASDLAQISFTAQGYQKIGLVGPSGGGKSTLIETLGGFLQPASGQIAVNQQQLPHLAQTAWQQNVVYLPQKPYLFHTTIAENVAFYQPDAEDAAIEAACTAAGLMDWIRRLPAGFQTVIGTGGQTISGGQAQRIALARAFLANQRRILLLDEPTAHLDLETEAALKTTMLPLLDQHLVFFATHRLHWLQQMDYVLVIDHGELVAQGRPAELAQQPGLYAELIQQSQQNGLEVQA</sequence>
<feature type="transmembrane region" description="Helical" evidence="7">
    <location>
        <begin position="236"/>
        <end position="261"/>
    </location>
</feature>
<dbReference type="InterPro" id="IPR027417">
    <property type="entry name" value="P-loop_NTPase"/>
</dbReference>
<evidence type="ECO:0000256" key="6">
    <source>
        <dbReference type="ARBA" id="ARBA00023136"/>
    </source>
</evidence>
<accession>A0A0R1GF67</accession>
<keyword evidence="2 7" id="KW-0812">Transmembrane</keyword>
<evidence type="ECO:0000259" key="9">
    <source>
        <dbReference type="PROSITE" id="PS50929"/>
    </source>
</evidence>
<evidence type="ECO:0000256" key="4">
    <source>
        <dbReference type="ARBA" id="ARBA00022840"/>
    </source>
</evidence>
<protein>
    <submittedName>
        <fullName evidence="10">Cytochrome D ABC transporter, ATP-binding and permease protein</fullName>
    </submittedName>
</protein>
<dbReference type="Pfam" id="PF00664">
    <property type="entry name" value="ABC_membrane"/>
    <property type="match status" value="1"/>
</dbReference>
<dbReference type="SMART" id="SM00382">
    <property type="entry name" value="AAA"/>
    <property type="match status" value="1"/>
</dbReference>
<dbReference type="InterPro" id="IPR036640">
    <property type="entry name" value="ABC1_TM_sf"/>
</dbReference>
<evidence type="ECO:0000313" key="11">
    <source>
        <dbReference type="Proteomes" id="UP000051461"/>
    </source>
</evidence>
<dbReference type="InterPro" id="IPR014216">
    <property type="entry name" value="ABC_transptr_CydD"/>
</dbReference>
<dbReference type="SUPFAM" id="SSF52540">
    <property type="entry name" value="P-loop containing nucleoside triphosphate hydrolases"/>
    <property type="match status" value="1"/>
</dbReference>
<dbReference type="CDD" id="cd18584">
    <property type="entry name" value="ABC_6TM_AarD_CydD"/>
    <property type="match status" value="1"/>
</dbReference>
<proteinExistence type="predicted"/>
<gene>
    <name evidence="10" type="ORF">FC07_GL001630</name>
</gene>
<keyword evidence="11" id="KW-1185">Reference proteome</keyword>
<feature type="domain" description="ABC transmembrane type-1" evidence="9">
    <location>
        <begin position="17"/>
        <end position="299"/>
    </location>
</feature>
<dbReference type="AlphaFoldDB" id="A0A0R1GF67"/>
<dbReference type="GO" id="GO:0042883">
    <property type="term" value="P:cysteine transport"/>
    <property type="evidence" value="ECO:0007669"/>
    <property type="project" value="InterPro"/>
</dbReference>
<dbReference type="GO" id="GO:0005524">
    <property type="term" value="F:ATP binding"/>
    <property type="evidence" value="ECO:0007669"/>
    <property type="project" value="UniProtKB-KW"/>
</dbReference>
<feature type="transmembrane region" description="Helical" evidence="7">
    <location>
        <begin position="15"/>
        <end position="33"/>
    </location>
</feature>
<comment type="subcellular location">
    <subcellularLocation>
        <location evidence="1">Cell membrane</location>
        <topology evidence="1">Multi-pass membrane protein</topology>
    </subcellularLocation>
</comment>
<feature type="transmembrane region" description="Helical" evidence="7">
    <location>
        <begin position="135"/>
        <end position="152"/>
    </location>
</feature>
<dbReference type="Proteomes" id="UP000051461">
    <property type="component" value="Unassembled WGS sequence"/>
</dbReference>
<dbReference type="GO" id="GO:0140359">
    <property type="term" value="F:ABC-type transporter activity"/>
    <property type="evidence" value="ECO:0007669"/>
    <property type="project" value="InterPro"/>
</dbReference>
<dbReference type="Gene3D" id="3.40.50.300">
    <property type="entry name" value="P-loop containing nucleotide triphosphate hydrolases"/>
    <property type="match status" value="1"/>
</dbReference>
<feature type="domain" description="ABC transporter" evidence="8">
    <location>
        <begin position="334"/>
        <end position="570"/>
    </location>
</feature>
<dbReference type="InterPro" id="IPR011527">
    <property type="entry name" value="ABC1_TM_dom"/>
</dbReference>
<organism evidence="10 11">
    <name type="scientific">Loigolactobacillus bifermentans DSM 20003</name>
    <dbReference type="NCBI Taxonomy" id="1423726"/>
    <lineage>
        <taxon>Bacteria</taxon>
        <taxon>Bacillati</taxon>
        <taxon>Bacillota</taxon>
        <taxon>Bacilli</taxon>
        <taxon>Lactobacillales</taxon>
        <taxon>Lactobacillaceae</taxon>
        <taxon>Loigolactobacillus</taxon>
    </lineage>
</organism>
<comment type="caution">
    <text evidence="10">The sequence shown here is derived from an EMBL/GenBank/DDBJ whole genome shotgun (WGS) entry which is preliminary data.</text>
</comment>
<dbReference type="InterPro" id="IPR039421">
    <property type="entry name" value="Type_1_exporter"/>
</dbReference>
<dbReference type="PROSITE" id="PS50929">
    <property type="entry name" value="ABC_TM1F"/>
    <property type="match status" value="1"/>
</dbReference>
<keyword evidence="6 7" id="KW-0472">Membrane</keyword>
<dbReference type="CDD" id="cd03228">
    <property type="entry name" value="ABCC_MRP_Like"/>
    <property type="match status" value="1"/>
</dbReference>
<dbReference type="GO" id="GO:0005886">
    <property type="term" value="C:plasma membrane"/>
    <property type="evidence" value="ECO:0007669"/>
    <property type="project" value="UniProtKB-SubCell"/>
</dbReference>
<dbReference type="GO" id="GO:0034040">
    <property type="term" value="F:ATPase-coupled lipid transmembrane transporter activity"/>
    <property type="evidence" value="ECO:0007669"/>
    <property type="project" value="TreeGrafter"/>
</dbReference>
<dbReference type="InterPro" id="IPR003439">
    <property type="entry name" value="ABC_transporter-like_ATP-bd"/>
</dbReference>
<dbReference type="SUPFAM" id="SSF90123">
    <property type="entry name" value="ABC transporter transmembrane region"/>
    <property type="match status" value="1"/>
</dbReference>
<dbReference type="EMBL" id="AZDA01000133">
    <property type="protein sequence ID" value="KRK32886.1"/>
    <property type="molecule type" value="Genomic_DNA"/>
</dbReference>
<dbReference type="GO" id="GO:0016887">
    <property type="term" value="F:ATP hydrolysis activity"/>
    <property type="evidence" value="ECO:0007669"/>
    <property type="project" value="InterPro"/>
</dbReference>
<name>A0A0R1GF67_9LACO</name>
<dbReference type="PATRIC" id="fig|1423726.3.peg.1690"/>
<keyword evidence="5 7" id="KW-1133">Transmembrane helix</keyword>
<evidence type="ECO:0000256" key="7">
    <source>
        <dbReference type="SAM" id="Phobius"/>
    </source>
</evidence>
<dbReference type="PANTHER" id="PTHR24221">
    <property type="entry name" value="ATP-BINDING CASSETTE SUB-FAMILY B"/>
    <property type="match status" value="1"/>
</dbReference>
<feature type="transmembrane region" description="Helical" evidence="7">
    <location>
        <begin position="158"/>
        <end position="178"/>
    </location>
</feature>
<dbReference type="PANTHER" id="PTHR24221:SF614">
    <property type="entry name" value="GLUTATHIONE_L-CYSTEINE TRANSPORT SYSTEM ATP-BINDING_PERMEASE PROTEIN CYDC"/>
    <property type="match status" value="1"/>
</dbReference>
<dbReference type="InterPro" id="IPR017871">
    <property type="entry name" value="ABC_transporter-like_CS"/>
</dbReference>
<evidence type="ECO:0000256" key="2">
    <source>
        <dbReference type="ARBA" id="ARBA00022692"/>
    </source>
</evidence>
<dbReference type="NCBIfam" id="TIGR02857">
    <property type="entry name" value="CydD"/>
    <property type="match status" value="1"/>
</dbReference>
<dbReference type="InterPro" id="IPR003593">
    <property type="entry name" value="AAA+_ATPase"/>
</dbReference>
<evidence type="ECO:0000259" key="8">
    <source>
        <dbReference type="PROSITE" id="PS50893"/>
    </source>
</evidence>
<dbReference type="Pfam" id="PF00005">
    <property type="entry name" value="ABC_tran"/>
    <property type="match status" value="1"/>
</dbReference>
<dbReference type="RefSeq" id="WP_057905666.1">
    <property type="nucleotide sequence ID" value="NZ_AZDA01000133.1"/>
</dbReference>
<evidence type="ECO:0000256" key="5">
    <source>
        <dbReference type="ARBA" id="ARBA00022989"/>
    </source>
</evidence>
<dbReference type="STRING" id="1423726.FC07_GL001630"/>
<keyword evidence="4 10" id="KW-0067">ATP-binding</keyword>
<evidence type="ECO:0000256" key="3">
    <source>
        <dbReference type="ARBA" id="ARBA00022741"/>
    </source>
</evidence>
<evidence type="ECO:0000313" key="10">
    <source>
        <dbReference type="EMBL" id="KRK32886.1"/>
    </source>
</evidence>
<dbReference type="PROSITE" id="PS00211">
    <property type="entry name" value="ABC_TRANSPORTER_1"/>
    <property type="match status" value="1"/>
</dbReference>
<dbReference type="Gene3D" id="1.20.1560.10">
    <property type="entry name" value="ABC transporter type 1, transmembrane domain"/>
    <property type="match status" value="1"/>
</dbReference>
<dbReference type="OrthoDB" id="9806127at2"/>
<evidence type="ECO:0000256" key="1">
    <source>
        <dbReference type="ARBA" id="ARBA00004651"/>
    </source>
</evidence>
<dbReference type="PROSITE" id="PS50893">
    <property type="entry name" value="ABC_TRANSPORTER_2"/>
    <property type="match status" value="1"/>
</dbReference>
<reference evidence="10 11" key="1">
    <citation type="journal article" date="2015" name="Genome Announc.">
        <title>Expanding the biotechnology potential of lactobacilli through comparative genomics of 213 strains and associated genera.</title>
        <authorList>
            <person name="Sun Z."/>
            <person name="Harris H.M."/>
            <person name="McCann A."/>
            <person name="Guo C."/>
            <person name="Argimon S."/>
            <person name="Zhang W."/>
            <person name="Yang X."/>
            <person name="Jeffery I.B."/>
            <person name="Cooney J.C."/>
            <person name="Kagawa T.F."/>
            <person name="Liu W."/>
            <person name="Song Y."/>
            <person name="Salvetti E."/>
            <person name="Wrobel A."/>
            <person name="Rasinkangas P."/>
            <person name="Parkhill J."/>
            <person name="Rea M.C."/>
            <person name="O'Sullivan O."/>
            <person name="Ritari J."/>
            <person name="Douillard F.P."/>
            <person name="Paul Ross R."/>
            <person name="Yang R."/>
            <person name="Briner A.E."/>
            <person name="Felis G.E."/>
            <person name="de Vos W.M."/>
            <person name="Barrangou R."/>
            <person name="Klaenhammer T.R."/>
            <person name="Caufield P.W."/>
            <person name="Cui Y."/>
            <person name="Zhang H."/>
            <person name="O'Toole P.W."/>
        </authorList>
    </citation>
    <scope>NUCLEOTIDE SEQUENCE [LARGE SCALE GENOMIC DNA]</scope>
    <source>
        <strain evidence="10 11">DSM 20003</strain>
    </source>
</reference>